<evidence type="ECO:0000313" key="1">
    <source>
        <dbReference type="EMBL" id="AZV43629.1"/>
    </source>
</evidence>
<dbReference type="Pfam" id="PF22871">
    <property type="entry name" value="AimR"/>
    <property type="match status" value="1"/>
</dbReference>
<dbReference type="OrthoDB" id="2898304at2"/>
<dbReference type="EMBL" id="CP026095">
    <property type="protein sequence ID" value="AZV43629.1"/>
    <property type="molecule type" value="Genomic_DNA"/>
</dbReference>
<dbReference type="Proteomes" id="UP000283095">
    <property type="component" value="Chromosome"/>
</dbReference>
<proteinExistence type="predicted"/>
<dbReference type="SUPFAM" id="SSF81901">
    <property type="entry name" value="HCP-like"/>
    <property type="match status" value="1"/>
</dbReference>
<gene>
    <name evidence="1" type="ORF">BAOM_3020</name>
</gene>
<dbReference type="RefSeq" id="WP_127760769.1">
    <property type="nucleotide sequence ID" value="NZ_CP026095.1"/>
</dbReference>
<dbReference type="InterPro" id="IPR047705">
    <property type="entry name" value="AimR-like"/>
</dbReference>
<organism evidence="1 2">
    <name type="scientific">Peribacillus asahii</name>
    <dbReference type="NCBI Taxonomy" id="228899"/>
    <lineage>
        <taxon>Bacteria</taxon>
        <taxon>Bacillati</taxon>
        <taxon>Bacillota</taxon>
        <taxon>Bacilli</taxon>
        <taxon>Bacillales</taxon>
        <taxon>Bacillaceae</taxon>
        <taxon>Peribacillus</taxon>
    </lineage>
</organism>
<protein>
    <submittedName>
        <fullName evidence="1">Uncharacterized protein</fullName>
    </submittedName>
</protein>
<reference evidence="1 2" key="1">
    <citation type="submission" date="2018-01" db="EMBL/GenBank/DDBJ databases">
        <title>Bacillus asahii Genome sequencing and assembly.</title>
        <authorList>
            <person name="Jiang H."/>
            <person name="Feng Y."/>
            <person name="Zhao F."/>
            <person name="Lin X."/>
        </authorList>
    </citation>
    <scope>NUCLEOTIDE SEQUENCE [LARGE SCALE GENOMIC DNA]</scope>
    <source>
        <strain evidence="1 2">OM18</strain>
    </source>
</reference>
<accession>A0A3T0KT62</accession>
<name>A0A3T0KT62_9BACI</name>
<dbReference type="NCBIfam" id="NF038310">
    <property type="entry name" value="lysogeny_AimR"/>
    <property type="match status" value="1"/>
</dbReference>
<dbReference type="AlphaFoldDB" id="A0A3T0KT62"/>
<dbReference type="KEGG" id="pasa:BAOM_3020"/>
<sequence length="386" mass="45731">MKEFNLKKYIRDLQSKDHTLLSKLAEIAGHTSTSPIIKWLDNPHRELDNFCSLLLIVRHLFPQKENEIMSRYSLLLDPNKKAARYMLEYLSTHRLLEPMQLLLDKMGKESYKKSQEWVEVYSVLYELQLNYRTLDKEEYLRKIIKIKVNDPKLNFLLNSIKAYMYFIKGNHKMSNEIIKVLAIKFEDLKDSYVKNSYYARLNESLAYLNLWVLNDNDAARKNASIVLESNIGKQFDAQAYFTLGYSYYFTSYDKAEEYILKSIDMYNRIGFTETTRQIEEGYERLKIYWGKKQIDEPFLTVENELLFRALRKEDISDDLQRFGGDIDEARRNFILGVSKDDVDLLLLSMIQYLKNGNTLYANVPMNELKKINYNPVILNELINVHR</sequence>
<evidence type="ECO:0000313" key="2">
    <source>
        <dbReference type="Proteomes" id="UP000283095"/>
    </source>
</evidence>